<dbReference type="NCBIfam" id="NF001810">
    <property type="entry name" value="PRK00529.1"/>
    <property type="match status" value="1"/>
</dbReference>
<evidence type="ECO:0000256" key="1">
    <source>
        <dbReference type="ARBA" id="ARBA00004496"/>
    </source>
</evidence>
<dbReference type="InterPro" id="IPR008991">
    <property type="entry name" value="Translation_prot_SH3-like_sf"/>
</dbReference>
<protein>
    <recommendedName>
        <fullName evidence="7 8">Elongation factor P</fullName>
        <shortName evidence="7">EF-P</shortName>
    </recommendedName>
</protein>
<dbReference type="PIRSF" id="PIRSF005901">
    <property type="entry name" value="EF-P"/>
    <property type="match status" value="1"/>
</dbReference>
<evidence type="ECO:0000313" key="13">
    <source>
        <dbReference type="Proteomes" id="UP000234857"/>
    </source>
</evidence>
<evidence type="ECO:0000259" key="10">
    <source>
        <dbReference type="SMART" id="SM00841"/>
    </source>
</evidence>
<dbReference type="PANTHER" id="PTHR30053">
    <property type="entry name" value="ELONGATION FACTOR P"/>
    <property type="match status" value="1"/>
</dbReference>
<dbReference type="InterPro" id="IPR012340">
    <property type="entry name" value="NA-bd_OB-fold"/>
</dbReference>
<dbReference type="CDD" id="cd05794">
    <property type="entry name" value="S1_EF-P_repeat_2"/>
    <property type="match status" value="1"/>
</dbReference>
<dbReference type="InterPro" id="IPR015365">
    <property type="entry name" value="Elong-fact-P_C"/>
</dbReference>
<gene>
    <name evidence="7 12" type="primary">efp</name>
    <name evidence="12" type="ORF">C0601_02450</name>
</gene>
<dbReference type="EMBL" id="PKTG01000038">
    <property type="protein sequence ID" value="PLX19199.1"/>
    <property type="molecule type" value="Genomic_DNA"/>
</dbReference>
<comment type="subcellular location">
    <subcellularLocation>
        <location evidence="1 7">Cytoplasm</location>
    </subcellularLocation>
</comment>
<keyword evidence="6 7" id="KW-0648">Protein biosynthesis</keyword>
<evidence type="ECO:0000256" key="6">
    <source>
        <dbReference type="ARBA" id="ARBA00022917"/>
    </source>
</evidence>
<keyword evidence="5 7" id="KW-0251">Elongation factor</keyword>
<dbReference type="Proteomes" id="UP000234857">
    <property type="component" value="Unassembled WGS sequence"/>
</dbReference>
<dbReference type="GO" id="GO:0005829">
    <property type="term" value="C:cytosol"/>
    <property type="evidence" value="ECO:0007669"/>
    <property type="project" value="UniProtKB-ARBA"/>
</dbReference>
<evidence type="ECO:0000256" key="3">
    <source>
        <dbReference type="ARBA" id="ARBA00009479"/>
    </source>
</evidence>
<dbReference type="NCBIfam" id="TIGR00038">
    <property type="entry name" value="efp"/>
    <property type="match status" value="1"/>
</dbReference>
<name>A0A2N5ZKI0_MUIH1</name>
<evidence type="ECO:0000256" key="8">
    <source>
        <dbReference type="NCBIfam" id="TIGR00038"/>
    </source>
</evidence>
<dbReference type="GO" id="GO:0003746">
    <property type="term" value="F:translation elongation factor activity"/>
    <property type="evidence" value="ECO:0007669"/>
    <property type="project" value="UniProtKB-UniRule"/>
</dbReference>
<evidence type="ECO:0000256" key="7">
    <source>
        <dbReference type="HAMAP-Rule" id="MF_00141"/>
    </source>
</evidence>
<evidence type="ECO:0000313" key="12">
    <source>
        <dbReference type="EMBL" id="PLX19199.1"/>
    </source>
</evidence>
<keyword evidence="4 7" id="KW-0963">Cytoplasm</keyword>
<dbReference type="SUPFAM" id="SSF50104">
    <property type="entry name" value="Translation proteins SH3-like domain"/>
    <property type="match status" value="1"/>
</dbReference>
<sequence>MIQGSELKKGMIINMDGTLYSVVDTSFNFQGRGSSMVQAKLKNIETGSITNNRFGTSDKIEDVQLDRRNMEYLYTTGEGFVFMDQQTYEQVELTKDTLGDAMNYLIENMKIQVQFYEGNPVGIELPLNVALKVTYTEPAMKNATVTTSFKPATLETGLEVQVPPFITTGEVIKVDTRNGKYLERA</sequence>
<dbReference type="Gene3D" id="2.30.30.30">
    <property type="match status" value="1"/>
</dbReference>
<dbReference type="InterPro" id="IPR013185">
    <property type="entry name" value="Transl_elong_KOW-like"/>
</dbReference>
<feature type="domain" description="Elongation factor P C-terminal" evidence="10">
    <location>
        <begin position="129"/>
        <end position="184"/>
    </location>
</feature>
<evidence type="ECO:0000256" key="2">
    <source>
        <dbReference type="ARBA" id="ARBA00004815"/>
    </source>
</evidence>
<accession>A0A2N5ZKI0</accession>
<dbReference type="CDD" id="cd04470">
    <property type="entry name" value="S1_EF-P_repeat_1"/>
    <property type="match status" value="1"/>
</dbReference>
<comment type="function">
    <text evidence="7">Involved in peptide bond synthesis. Stimulates efficient translation and peptide-bond synthesis on native or reconstituted 70S ribosomes in vitro. Probably functions indirectly by altering the affinity of the ribosome for aminoacyl-tRNA, thus increasing their reactivity as acceptors for peptidyl transferase.</text>
</comment>
<dbReference type="FunFam" id="2.40.50.140:FF:000004">
    <property type="entry name" value="Elongation factor P"/>
    <property type="match status" value="1"/>
</dbReference>
<dbReference type="InterPro" id="IPR001059">
    <property type="entry name" value="Transl_elong_P/YeiP_cen"/>
</dbReference>
<dbReference type="UniPathway" id="UPA00345"/>
<evidence type="ECO:0000256" key="9">
    <source>
        <dbReference type="RuleBase" id="RU004389"/>
    </source>
</evidence>
<organism evidence="12 13">
    <name type="scientific">Muiribacterium halophilum</name>
    <dbReference type="NCBI Taxonomy" id="2053465"/>
    <lineage>
        <taxon>Bacteria</taxon>
        <taxon>Candidatus Muiribacteriota</taxon>
        <taxon>Candidatus Muiribacteriia</taxon>
        <taxon>Candidatus Muiribacteriales</taxon>
        <taxon>Candidatus Muiribacteriaceae</taxon>
        <taxon>Candidatus Muiribacterium</taxon>
    </lineage>
</organism>
<dbReference type="Pfam" id="PF01132">
    <property type="entry name" value="EFP"/>
    <property type="match status" value="1"/>
</dbReference>
<comment type="similarity">
    <text evidence="3 7 9">Belongs to the elongation factor P family.</text>
</comment>
<dbReference type="SUPFAM" id="SSF50249">
    <property type="entry name" value="Nucleic acid-binding proteins"/>
    <property type="match status" value="2"/>
</dbReference>
<dbReference type="FunFam" id="2.30.30.30:FF:000003">
    <property type="entry name" value="Elongation factor P"/>
    <property type="match status" value="1"/>
</dbReference>
<comment type="caution">
    <text evidence="12">The sequence shown here is derived from an EMBL/GenBank/DDBJ whole genome shotgun (WGS) entry which is preliminary data.</text>
</comment>
<evidence type="ECO:0000256" key="4">
    <source>
        <dbReference type="ARBA" id="ARBA00022490"/>
    </source>
</evidence>
<dbReference type="PROSITE" id="PS01275">
    <property type="entry name" value="EFP"/>
    <property type="match status" value="1"/>
</dbReference>
<dbReference type="InterPro" id="IPR013852">
    <property type="entry name" value="Transl_elong_P/YeiP_CS"/>
</dbReference>
<proteinExistence type="inferred from homology"/>
<dbReference type="GO" id="GO:0043043">
    <property type="term" value="P:peptide biosynthetic process"/>
    <property type="evidence" value="ECO:0007669"/>
    <property type="project" value="InterPro"/>
</dbReference>
<dbReference type="Pfam" id="PF08207">
    <property type="entry name" value="EFP_N"/>
    <property type="match status" value="1"/>
</dbReference>
<reference evidence="12 13" key="1">
    <citation type="submission" date="2017-11" db="EMBL/GenBank/DDBJ databases">
        <title>Genome-resolved metagenomics identifies genetic mobility, metabolic interactions, and unexpected diversity in perchlorate-reducing communities.</title>
        <authorList>
            <person name="Barnum T.P."/>
            <person name="Figueroa I.A."/>
            <person name="Carlstrom C.I."/>
            <person name="Lucas L.N."/>
            <person name="Engelbrektson A.L."/>
            <person name="Coates J.D."/>
        </authorList>
    </citation>
    <scope>NUCLEOTIDE SEQUENCE [LARGE SCALE GENOMIC DNA]</scope>
    <source>
        <strain evidence="12">BM706</strain>
    </source>
</reference>
<comment type="pathway">
    <text evidence="2 7">Protein biosynthesis; polypeptide chain elongation.</text>
</comment>
<dbReference type="Gene3D" id="2.40.50.140">
    <property type="entry name" value="Nucleic acid-binding proteins"/>
    <property type="match status" value="2"/>
</dbReference>
<dbReference type="SMART" id="SM00841">
    <property type="entry name" value="Elong-fact-P_C"/>
    <property type="match status" value="1"/>
</dbReference>
<dbReference type="FunFam" id="2.40.50.140:FF:000009">
    <property type="entry name" value="Elongation factor P"/>
    <property type="match status" value="1"/>
</dbReference>
<evidence type="ECO:0000259" key="11">
    <source>
        <dbReference type="SMART" id="SM01185"/>
    </source>
</evidence>
<dbReference type="AlphaFoldDB" id="A0A2N5ZKI0"/>
<dbReference type="HAMAP" id="MF_00141">
    <property type="entry name" value="EF_P"/>
    <property type="match status" value="1"/>
</dbReference>
<evidence type="ECO:0000256" key="5">
    <source>
        <dbReference type="ARBA" id="ARBA00022768"/>
    </source>
</evidence>
<dbReference type="InterPro" id="IPR020599">
    <property type="entry name" value="Transl_elong_fac_P/YeiP"/>
</dbReference>
<dbReference type="Pfam" id="PF09285">
    <property type="entry name" value="Elong-fact-P_C"/>
    <property type="match status" value="1"/>
</dbReference>
<dbReference type="InterPro" id="IPR014722">
    <property type="entry name" value="Rib_uL2_dom2"/>
</dbReference>
<dbReference type="InterPro" id="IPR011768">
    <property type="entry name" value="Transl_elongation_fac_P"/>
</dbReference>
<dbReference type="SMART" id="SM01185">
    <property type="entry name" value="EFP"/>
    <property type="match status" value="1"/>
</dbReference>
<dbReference type="PANTHER" id="PTHR30053:SF14">
    <property type="entry name" value="TRANSLATION ELONGATION FACTOR KOW-LIKE DOMAIN-CONTAINING PROTEIN"/>
    <property type="match status" value="1"/>
</dbReference>
<feature type="domain" description="Translation elongation factor P/YeiP central" evidence="11">
    <location>
        <begin position="67"/>
        <end position="121"/>
    </location>
</feature>